<evidence type="ECO:0000256" key="1">
    <source>
        <dbReference type="SAM" id="MobiDB-lite"/>
    </source>
</evidence>
<proteinExistence type="predicted"/>
<dbReference type="Proteomes" id="UP001298424">
    <property type="component" value="Unassembled WGS sequence"/>
</dbReference>
<organism evidence="2 3">
    <name type="scientific">Kingella pumchi</name>
    <dbReference type="NCBI Taxonomy" id="2779506"/>
    <lineage>
        <taxon>Bacteria</taxon>
        <taxon>Pseudomonadati</taxon>
        <taxon>Pseudomonadota</taxon>
        <taxon>Betaproteobacteria</taxon>
        <taxon>Neisseriales</taxon>
        <taxon>Neisseriaceae</taxon>
        <taxon>Kingella</taxon>
    </lineage>
</organism>
<sequence length="50" mass="5673">MPSIHSQKSSLKNISARPLSHRFPSKSKLLYPPPCIMLKNEKQPESRKGV</sequence>
<feature type="compositionally biased region" description="Polar residues" evidence="1">
    <location>
        <begin position="1"/>
        <end position="13"/>
    </location>
</feature>
<gene>
    <name evidence="2" type="ORF">MB824_11285</name>
</gene>
<accession>A0ABS9NQS8</accession>
<evidence type="ECO:0000313" key="2">
    <source>
        <dbReference type="EMBL" id="MCG6505070.1"/>
    </source>
</evidence>
<evidence type="ECO:0000313" key="3">
    <source>
        <dbReference type="Proteomes" id="UP001298424"/>
    </source>
</evidence>
<feature type="region of interest" description="Disordered" evidence="1">
    <location>
        <begin position="1"/>
        <end position="26"/>
    </location>
</feature>
<dbReference type="RefSeq" id="WP_238748637.1">
    <property type="nucleotide sequence ID" value="NZ_JAKOOW010000078.1"/>
</dbReference>
<protein>
    <submittedName>
        <fullName evidence="2">Uncharacterized protein</fullName>
    </submittedName>
</protein>
<keyword evidence="3" id="KW-1185">Reference proteome</keyword>
<dbReference type="EMBL" id="JAKOOW010000078">
    <property type="protein sequence ID" value="MCG6505070.1"/>
    <property type="molecule type" value="Genomic_DNA"/>
</dbReference>
<comment type="caution">
    <text evidence="2">The sequence shown here is derived from an EMBL/GenBank/DDBJ whole genome shotgun (WGS) entry which is preliminary data.</text>
</comment>
<reference evidence="2 3" key="1">
    <citation type="submission" date="2022-02" db="EMBL/GenBank/DDBJ databases">
        <title>Genome sequence data of Kingella unionensis sp. nov. strain CICC 24913 (CCUG 75125).</title>
        <authorList>
            <person name="Xiao M."/>
        </authorList>
    </citation>
    <scope>NUCLEOTIDE SEQUENCE [LARGE SCALE GENOMIC DNA]</scope>
    <source>
        <strain evidence="2 3">CICC 24913</strain>
    </source>
</reference>
<name>A0ABS9NQS8_9NEIS</name>